<keyword evidence="5" id="KW-1185">Reference proteome</keyword>
<dbReference type="GO" id="GO:1990228">
    <property type="term" value="C:sulfurtransferase complex"/>
    <property type="evidence" value="ECO:0007669"/>
    <property type="project" value="TreeGrafter"/>
</dbReference>
<dbReference type="PANTHER" id="PTHR37526">
    <property type="entry name" value="PROTEIN TUSB"/>
    <property type="match status" value="1"/>
</dbReference>
<gene>
    <name evidence="3" type="primary">tusB</name>
    <name evidence="4" type="ORF">AWI28_15730</name>
</gene>
<dbReference type="NCBIfam" id="NF010035">
    <property type="entry name" value="PRK13510.1"/>
    <property type="match status" value="1"/>
</dbReference>
<sequence>MLHTLSHSPWQCDTDALLSMLREGDDLLLIQDGVLAALEGSRFVEILCNAPITVSALKEDLDARGLSGQISAKIDVVGYTDFVNLTVIHASQMNW</sequence>
<dbReference type="GO" id="GO:0002143">
    <property type="term" value="P:tRNA wobble position uridine thiolation"/>
    <property type="evidence" value="ECO:0007669"/>
    <property type="project" value="InterPro"/>
</dbReference>
<dbReference type="InterPro" id="IPR023526">
    <property type="entry name" value="Sulphur_relay_TusB"/>
</dbReference>
<dbReference type="Proteomes" id="UP000064715">
    <property type="component" value="Unassembled WGS sequence"/>
</dbReference>
<dbReference type="RefSeq" id="WP_047345777.1">
    <property type="nucleotide sequence ID" value="NZ_LECZ01000021.1"/>
</dbReference>
<dbReference type="PANTHER" id="PTHR37526:SF1">
    <property type="entry name" value="PROTEIN TUSB"/>
    <property type="match status" value="1"/>
</dbReference>
<comment type="subcellular location">
    <subcellularLocation>
        <location evidence="3">Cytoplasm</location>
    </subcellularLocation>
</comment>
<evidence type="ECO:0000313" key="4">
    <source>
        <dbReference type="EMBL" id="KUQ83884.1"/>
    </source>
</evidence>
<dbReference type="NCBIfam" id="TIGR03011">
    <property type="entry name" value="sulf_tusB_dsrH"/>
    <property type="match status" value="1"/>
</dbReference>
<dbReference type="EMBL" id="LRCR01000015">
    <property type="protein sequence ID" value="KUQ83884.1"/>
    <property type="molecule type" value="Genomic_DNA"/>
</dbReference>
<evidence type="ECO:0000256" key="1">
    <source>
        <dbReference type="ARBA" id="ARBA00022490"/>
    </source>
</evidence>
<dbReference type="Gene3D" id="3.40.1260.10">
    <property type="entry name" value="DsrEFH-like"/>
    <property type="match status" value="1"/>
</dbReference>
<keyword evidence="1 3" id="KW-0963">Cytoplasm</keyword>
<comment type="similarity">
    <text evidence="3">Belongs to the DsrH/TusB family.</text>
</comment>
<proteinExistence type="inferred from homology"/>
<comment type="function">
    <text evidence="3">Part of a sulfur-relay system required for 2-thiolation of 5-methylaminomethyl-2-thiouridine (mnm(5)s(2)U) at tRNA wobble positions.</text>
</comment>
<dbReference type="InterPro" id="IPR027396">
    <property type="entry name" value="DsrEFH-like"/>
</dbReference>
<comment type="subunit">
    <text evidence="3">Heterohexamer, formed by a dimer of trimers. The hexameric TusBCD complex contains 2 copies each of TusB, TusC and TusD. The TusBCD complex interacts with TusE.</text>
</comment>
<organism evidence="4 5">
    <name type="scientific">Enterobacter genomosp. O</name>
    <dbReference type="NCBI Taxonomy" id="2364150"/>
    <lineage>
        <taxon>Bacteria</taxon>
        <taxon>Pseudomonadati</taxon>
        <taxon>Pseudomonadota</taxon>
        <taxon>Gammaproteobacteria</taxon>
        <taxon>Enterobacterales</taxon>
        <taxon>Enterobacteriaceae</taxon>
        <taxon>Enterobacter</taxon>
        <taxon>Enterobacter cloacae complex</taxon>
        <taxon>Enterobacter cloacae complex clade O</taxon>
    </lineage>
</organism>
<dbReference type="SUPFAM" id="SSF75169">
    <property type="entry name" value="DsrEFH-like"/>
    <property type="match status" value="1"/>
</dbReference>
<dbReference type="InterPro" id="IPR007215">
    <property type="entry name" value="Sulphur_relay_TusB/DsrH"/>
</dbReference>
<keyword evidence="2 3" id="KW-0819">tRNA processing</keyword>
<comment type="caution">
    <text evidence="4">The sequence shown here is derived from an EMBL/GenBank/DDBJ whole genome shotgun (WGS) entry which is preliminary data.</text>
</comment>
<evidence type="ECO:0000256" key="2">
    <source>
        <dbReference type="ARBA" id="ARBA00022694"/>
    </source>
</evidence>
<accession>A0A0X4EQC4</accession>
<dbReference type="Pfam" id="PF04077">
    <property type="entry name" value="DsrH"/>
    <property type="match status" value="1"/>
</dbReference>
<reference evidence="5" key="1">
    <citation type="submission" date="2016-01" db="EMBL/GenBank/DDBJ databases">
        <title>WGS of SAMN04407783.</title>
        <authorList>
            <person name="Adams M."/>
            <person name="Sutton G."/>
            <person name="Nelson K."/>
            <person name="Thaden J."/>
            <person name="Fowler V."/>
            <person name="Mccorrison J."/>
            <person name="Sanka R."/>
            <person name="Brinkac L."/>
            <person name="Nierman W."/>
        </authorList>
    </citation>
    <scope>NUCLEOTIDE SEQUENCE [LARGE SCALE GENOMIC DNA]</scope>
    <source>
        <strain evidence="5">GN04363</strain>
    </source>
</reference>
<name>A0A0X4EQC4_9ENTR</name>
<dbReference type="HAMAP" id="MF_01564">
    <property type="entry name" value="Thiourid_synth_B"/>
    <property type="match status" value="1"/>
</dbReference>
<dbReference type="OrthoDB" id="9795117at2"/>
<evidence type="ECO:0000313" key="5">
    <source>
        <dbReference type="Proteomes" id="UP000064715"/>
    </source>
</evidence>
<dbReference type="AlphaFoldDB" id="A0A0X4EQC4"/>
<evidence type="ECO:0000256" key="3">
    <source>
        <dbReference type="HAMAP-Rule" id="MF_01564"/>
    </source>
</evidence>
<protein>
    <recommendedName>
        <fullName evidence="3">Protein TusB</fullName>
    </recommendedName>
    <alternativeName>
        <fullName evidence="3">tRNA 2-thiouridine synthesizing protein B</fullName>
    </alternativeName>
</protein>